<dbReference type="PANTHER" id="PTHR30625:SF18">
    <property type="entry name" value="TONB2 ENERGY TRANSDUCTION SYSTEM INNER MEMBRANE COMPONENT EXBB"/>
    <property type="match status" value="1"/>
</dbReference>
<keyword evidence="6" id="KW-0653">Protein transport</keyword>
<dbReference type="InterPro" id="IPR050790">
    <property type="entry name" value="ExbB/TolQ_transport"/>
</dbReference>
<accession>A0ABU2WIU4</accession>
<evidence type="ECO:0000256" key="5">
    <source>
        <dbReference type="ARBA" id="ARBA00023136"/>
    </source>
</evidence>
<keyword evidence="2" id="KW-1003">Cell membrane</keyword>
<keyword evidence="4 7" id="KW-1133">Transmembrane helix</keyword>
<keyword evidence="3 7" id="KW-0812">Transmembrane</keyword>
<evidence type="ECO:0000313" key="10">
    <source>
        <dbReference type="Proteomes" id="UP001254608"/>
    </source>
</evidence>
<comment type="caution">
    <text evidence="9">The sequence shown here is derived from an EMBL/GenBank/DDBJ whole genome shotgun (WGS) entry which is preliminary data.</text>
</comment>
<keyword evidence="6" id="KW-0813">Transport</keyword>
<evidence type="ECO:0000256" key="7">
    <source>
        <dbReference type="SAM" id="Phobius"/>
    </source>
</evidence>
<dbReference type="PANTHER" id="PTHR30625">
    <property type="entry name" value="PROTEIN TOLQ"/>
    <property type="match status" value="1"/>
</dbReference>
<reference evidence="9 10" key="1">
    <citation type="submission" date="2023-09" db="EMBL/GenBank/DDBJ databases">
        <authorList>
            <person name="Rey-Velasco X."/>
        </authorList>
    </citation>
    <scope>NUCLEOTIDE SEQUENCE [LARGE SCALE GENOMIC DNA]</scope>
    <source>
        <strain evidence="9 10">W345</strain>
    </source>
</reference>
<gene>
    <name evidence="9" type="ORF">RM530_10515</name>
</gene>
<feature type="transmembrane region" description="Helical" evidence="7">
    <location>
        <begin position="90"/>
        <end position="114"/>
    </location>
</feature>
<dbReference type="EMBL" id="JAVRIC010000013">
    <property type="protein sequence ID" value="MDT0497793.1"/>
    <property type="molecule type" value="Genomic_DNA"/>
</dbReference>
<keyword evidence="5 7" id="KW-0472">Membrane</keyword>
<feature type="transmembrane region" description="Helical" evidence="7">
    <location>
        <begin position="134"/>
        <end position="153"/>
    </location>
</feature>
<evidence type="ECO:0000256" key="1">
    <source>
        <dbReference type="ARBA" id="ARBA00004651"/>
    </source>
</evidence>
<keyword evidence="10" id="KW-1185">Reference proteome</keyword>
<name>A0ABU2WIU4_9GAMM</name>
<dbReference type="Proteomes" id="UP001254608">
    <property type="component" value="Unassembled WGS sequence"/>
</dbReference>
<evidence type="ECO:0000313" key="9">
    <source>
        <dbReference type="EMBL" id="MDT0497793.1"/>
    </source>
</evidence>
<protein>
    <submittedName>
        <fullName evidence="9">MotA/TolQ/ExbB proton channel family protein</fullName>
    </submittedName>
</protein>
<comment type="similarity">
    <text evidence="6">Belongs to the exbB/tolQ family.</text>
</comment>
<feature type="transmembrane region" description="Helical" evidence="7">
    <location>
        <begin position="20"/>
        <end position="37"/>
    </location>
</feature>
<evidence type="ECO:0000256" key="3">
    <source>
        <dbReference type="ARBA" id="ARBA00022692"/>
    </source>
</evidence>
<comment type="subcellular location">
    <subcellularLocation>
        <location evidence="1">Cell membrane</location>
        <topology evidence="1">Multi-pass membrane protein</topology>
    </subcellularLocation>
    <subcellularLocation>
        <location evidence="6">Membrane</location>
        <topology evidence="6">Multi-pass membrane protein</topology>
    </subcellularLocation>
</comment>
<sequence length="174" mass="19132">MDFIAEPFRNVRDFLEAGGLIVQVLLVVALILWAMIFERALYYWRVMPTLIANTQDAWSARTDHSSWYAKKVKEKLLAETSRQLAGSVTLIKAVVALCPLLGLLGTVTGMIQVFEVMAALGTGNARAMAAGVSAATLPTMSGMVLALSGLYPISRFEHIVDRELRRLGDHMITH</sequence>
<dbReference type="RefSeq" id="WP_311365184.1">
    <property type="nucleotide sequence ID" value="NZ_JAVRIC010000013.1"/>
</dbReference>
<feature type="domain" description="MotA/TolQ/ExbB proton channel" evidence="8">
    <location>
        <begin position="61"/>
        <end position="166"/>
    </location>
</feature>
<evidence type="ECO:0000256" key="6">
    <source>
        <dbReference type="RuleBase" id="RU004057"/>
    </source>
</evidence>
<dbReference type="InterPro" id="IPR002898">
    <property type="entry name" value="MotA_ExbB_proton_chnl"/>
</dbReference>
<evidence type="ECO:0000256" key="4">
    <source>
        <dbReference type="ARBA" id="ARBA00022989"/>
    </source>
</evidence>
<proteinExistence type="inferred from homology"/>
<organism evidence="9 10">
    <name type="scientific">Banduia mediterranea</name>
    <dbReference type="NCBI Taxonomy" id="3075609"/>
    <lineage>
        <taxon>Bacteria</taxon>
        <taxon>Pseudomonadati</taxon>
        <taxon>Pseudomonadota</taxon>
        <taxon>Gammaproteobacteria</taxon>
        <taxon>Nevskiales</taxon>
        <taxon>Algiphilaceae</taxon>
        <taxon>Banduia</taxon>
    </lineage>
</organism>
<evidence type="ECO:0000259" key="8">
    <source>
        <dbReference type="Pfam" id="PF01618"/>
    </source>
</evidence>
<evidence type="ECO:0000256" key="2">
    <source>
        <dbReference type="ARBA" id="ARBA00022475"/>
    </source>
</evidence>
<dbReference type="Pfam" id="PF01618">
    <property type="entry name" value="MotA_ExbB"/>
    <property type="match status" value="1"/>
</dbReference>